<dbReference type="EMBL" id="JADCLJ010000020">
    <property type="protein sequence ID" value="MBE4908953.1"/>
    <property type="molecule type" value="Genomic_DNA"/>
</dbReference>
<dbReference type="Proteomes" id="UP001516662">
    <property type="component" value="Unassembled WGS sequence"/>
</dbReference>
<gene>
    <name evidence="4" type="ORF">IMZ08_12865</name>
</gene>
<organism evidence="4 5">
    <name type="scientific">Litchfieldia luteola</name>
    <dbReference type="NCBI Taxonomy" id="682179"/>
    <lineage>
        <taxon>Bacteria</taxon>
        <taxon>Bacillati</taxon>
        <taxon>Bacillota</taxon>
        <taxon>Bacilli</taxon>
        <taxon>Bacillales</taxon>
        <taxon>Bacillaceae</taxon>
        <taxon>Litchfieldia</taxon>
    </lineage>
</organism>
<keyword evidence="5" id="KW-1185">Reference proteome</keyword>
<comment type="similarity">
    <text evidence="1">Belongs to the 'GDXG' lipolytic enzyme family.</text>
</comment>
<protein>
    <submittedName>
        <fullName evidence="4">Alpha/beta hydrolase</fullName>
    </submittedName>
</protein>
<proteinExistence type="inferred from homology"/>
<evidence type="ECO:0000256" key="2">
    <source>
        <dbReference type="ARBA" id="ARBA00022801"/>
    </source>
</evidence>
<dbReference type="GO" id="GO:0016787">
    <property type="term" value="F:hydrolase activity"/>
    <property type="evidence" value="ECO:0007669"/>
    <property type="project" value="UniProtKB-KW"/>
</dbReference>
<evidence type="ECO:0000313" key="5">
    <source>
        <dbReference type="Proteomes" id="UP001516662"/>
    </source>
</evidence>
<evidence type="ECO:0000256" key="1">
    <source>
        <dbReference type="ARBA" id="ARBA00010515"/>
    </source>
</evidence>
<dbReference type="PANTHER" id="PTHR48081:SF8">
    <property type="entry name" value="ALPHA_BETA HYDROLASE FOLD-3 DOMAIN-CONTAINING PROTEIN-RELATED"/>
    <property type="match status" value="1"/>
</dbReference>
<evidence type="ECO:0000313" key="4">
    <source>
        <dbReference type="EMBL" id="MBE4908953.1"/>
    </source>
</evidence>
<dbReference type="InterPro" id="IPR002168">
    <property type="entry name" value="Lipase_GDXG_HIS_AS"/>
</dbReference>
<dbReference type="SUPFAM" id="SSF53474">
    <property type="entry name" value="alpha/beta-Hydrolases"/>
    <property type="match status" value="1"/>
</dbReference>
<dbReference type="InterPro" id="IPR013094">
    <property type="entry name" value="AB_hydrolase_3"/>
</dbReference>
<reference evidence="4 5" key="1">
    <citation type="submission" date="2020-10" db="EMBL/GenBank/DDBJ databases">
        <title>Bacillus sp. HD4P25, an endophyte from a halophyte.</title>
        <authorList>
            <person name="Sun J.-Q."/>
        </authorList>
    </citation>
    <scope>NUCLEOTIDE SEQUENCE [LARGE SCALE GENOMIC DNA]</scope>
    <source>
        <strain evidence="4 5">YIM 93174</strain>
    </source>
</reference>
<feature type="domain" description="Alpha/beta hydrolase fold-3" evidence="3">
    <location>
        <begin position="81"/>
        <end position="286"/>
    </location>
</feature>
<dbReference type="Gene3D" id="3.40.50.1820">
    <property type="entry name" value="alpha/beta hydrolase"/>
    <property type="match status" value="1"/>
</dbReference>
<dbReference type="Pfam" id="PF07859">
    <property type="entry name" value="Abhydrolase_3"/>
    <property type="match status" value="1"/>
</dbReference>
<keyword evidence="2 4" id="KW-0378">Hydrolase</keyword>
<evidence type="ECO:0000259" key="3">
    <source>
        <dbReference type="Pfam" id="PF07859"/>
    </source>
</evidence>
<dbReference type="PROSITE" id="PS01173">
    <property type="entry name" value="LIPASE_GDXG_HIS"/>
    <property type="match status" value="1"/>
</dbReference>
<name>A0ABR9QKC7_9BACI</name>
<dbReference type="InterPro" id="IPR050300">
    <property type="entry name" value="GDXG_lipolytic_enzyme"/>
</dbReference>
<dbReference type="InterPro" id="IPR029058">
    <property type="entry name" value="AB_hydrolase_fold"/>
</dbReference>
<dbReference type="RefSeq" id="WP_193537064.1">
    <property type="nucleotide sequence ID" value="NZ_JADCLJ010000020.1"/>
</dbReference>
<dbReference type="PANTHER" id="PTHR48081">
    <property type="entry name" value="AB HYDROLASE SUPERFAMILY PROTEIN C4A8.06C"/>
    <property type="match status" value="1"/>
</dbReference>
<comment type="caution">
    <text evidence="4">The sequence shown here is derived from an EMBL/GenBank/DDBJ whole genome shotgun (WGS) entry which is preliminary data.</text>
</comment>
<sequence>MNLDPQAKMLLDMMAASGAPAIETLSPEQAREAFALTQQRLRQGASEIVVHKIEDMTINGEKDDIKIRVYSPKDNEILPALIYFHGGGWVLGNLESHDSLCRAIANSAECVVISVDYSLAPEHKFPVAVYDAFHATKWVYDNAEALKVDPARLAVGGDSAGGNLAAAVTHLAKKDGFLKLCFQALLYPSTNFGITESYSLFSEGYFLTKSAMSWFRDCYLNGTEDLTNPLAAPLLIDDKSDLPPALIITAGFDPLRDEGKAYAESLTEAGIEVEYKCYDGMIHGFISMFGVLHQGKLAVEHISNSLQNAFNKTTVKEV</sequence>
<accession>A0ABR9QKC7</accession>